<evidence type="ECO:0000313" key="4">
    <source>
        <dbReference type="EMBL" id="MDI9242561.1"/>
    </source>
</evidence>
<feature type="domain" description="Peptidase M20 dimerisation" evidence="3">
    <location>
        <begin position="184"/>
        <end position="274"/>
    </location>
</feature>
<keyword evidence="2" id="KW-0464">Manganese</keyword>
<dbReference type="PIRSF" id="PIRSF005962">
    <property type="entry name" value="Pept_M20D_amidohydro"/>
    <property type="match status" value="1"/>
</dbReference>
<evidence type="ECO:0000313" key="5">
    <source>
        <dbReference type="Proteomes" id="UP001300383"/>
    </source>
</evidence>
<keyword evidence="1" id="KW-0378">Hydrolase</keyword>
<organism evidence="4 5">
    <name type="scientific">Fusibacillus kribbianus</name>
    <dbReference type="NCBI Taxonomy" id="3044208"/>
    <lineage>
        <taxon>Bacteria</taxon>
        <taxon>Bacillati</taxon>
        <taxon>Bacillota</taxon>
        <taxon>Clostridia</taxon>
        <taxon>Lachnospirales</taxon>
        <taxon>Lachnospiraceae</taxon>
        <taxon>Fusibacillus</taxon>
    </lineage>
</organism>
<dbReference type="GO" id="GO:0046872">
    <property type="term" value="F:metal ion binding"/>
    <property type="evidence" value="ECO:0007669"/>
    <property type="project" value="UniProtKB-KW"/>
</dbReference>
<dbReference type="Gene3D" id="3.30.70.360">
    <property type="match status" value="1"/>
</dbReference>
<proteinExistence type="predicted"/>
<sequence length="425" mass="47096">MNIDIRRETEELRNYVVNLRKHFHMNPELSLEEWETSKRIKRELEEMDIPYMEVAGTGVIGILGKEGPVIALRADMDALKIEEQTDVGYKSCVPGVMHACGHDAHTASLLGAARILKNHEEELNCTIKLLFQPAEEICRGAKMVMESGYLDHVEQMFGLHVFADIPVGYVNIEPGPRMAESDLFKITIKGRQGHAGKPQQCVDATVTAAATIMNLQQIVSRETNPIDSAVVNIGHLVSGTVRNAVAGSAFMEGTVRTFSRAEGKRIAAAVRRVAMGTAAAYHATADVEYVLAAHPAVDNDAEVAEIAFAGARKAFEEDAFIEVPKMMLGEDFSVYQQRIPGAFAFVGAGNEEMGRAYPNHHEKFNIDERAVTNSVMLYVAYVQEYVNRREQEAKGLSTERQAFVQEGGLRSRFQKLKKEREAAKK</sequence>
<dbReference type="NCBIfam" id="TIGR01891">
    <property type="entry name" value="amidohydrolases"/>
    <property type="match status" value="1"/>
</dbReference>
<feature type="binding site" evidence="2">
    <location>
        <position position="360"/>
    </location>
    <ligand>
        <name>Mn(2+)</name>
        <dbReference type="ChEBI" id="CHEBI:29035"/>
        <label>2</label>
    </ligand>
</feature>
<dbReference type="InterPro" id="IPR002933">
    <property type="entry name" value="Peptidase_M20"/>
</dbReference>
<dbReference type="Gene3D" id="3.40.630.10">
    <property type="entry name" value="Zn peptidases"/>
    <property type="match status" value="1"/>
</dbReference>
<reference evidence="4 5" key="1">
    <citation type="submission" date="2023-05" db="EMBL/GenBank/DDBJ databases">
        <title>[ruminococcus] sp. nov., isolated from a pig farm feces dump.</title>
        <authorList>
            <person name="Chang Y.-H."/>
        </authorList>
    </citation>
    <scope>NUCLEOTIDE SEQUENCE [LARGE SCALE GENOMIC DNA]</scope>
    <source>
        <strain evidence="4 5">YH-rum2234</strain>
    </source>
</reference>
<dbReference type="AlphaFoldDB" id="A0AAP4EZ33"/>
<feature type="binding site" evidence="2">
    <location>
        <position position="160"/>
    </location>
    <ligand>
        <name>Mn(2+)</name>
        <dbReference type="ChEBI" id="CHEBI:29035"/>
        <label>2</label>
    </ligand>
</feature>
<dbReference type="PANTHER" id="PTHR11014">
    <property type="entry name" value="PEPTIDASE M20 FAMILY MEMBER"/>
    <property type="match status" value="1"/>
</dbReference>
<dbReference type="SUPFAM" id="SSF53187">
    <property type="entry name" value="Zn-dependent exopeptidases"/>
    <property type="match status" value="1"/>
</dbReference>
<dbReference type="PANTHER" id="PTHR11014:SF63">
    <property type="entry name" value="METALLOPEPTIDASE, PUTATIVE (AFU_ORTHOLOGUE AFUA_6G09600)-RELATED"/>
    <property type="match status" value="1"/>
</dbReference>
<protein>
    <submittedName>
        <fullName evidence="4">Amidohydrolase</fullName>
    </submittedName>
</protein>
<dbReference type="InterPro" id="IPR036264">
    <property type="entry name" value="Bact_exopeptidase_dim_dom"/>
</dbReference>
<dbReference type="GO" id="GO:0019877">
    <property type="term" value="P:diaminopimelate biosynthetic process"/>
    <property type="evidence" value="ECO:0007669"/>
    <property type="project" value="UniProtKB-ARBA"/>
</dbReference>
<evidence type="ECO:0000259" key="3">
    <source>
        <dbReference type="Pfam" id="PF07687"/>
    </source>
</evidence>
<comment type="caution">
    <text evidence="4">The sequence shown here is derived from an EMBL/GenBank/DDBJ whole genome shotgun (WGS) entry which is preliminary data.</text>
</comment>
<dbReference type="EMBL" id="JASGBQ010000014">
    <property type="protein sequence ID" value="MDI9242561.1"/>
    <property type="molecule type" value="Genomic_DNA"/>
</dbReference>
<dbReference type="Pfam" id="PF07687">
    <property type="entry name" value="M20_dimer"/>
    <property type="match status" value="1"/>
</dbReference>
<gene>
    <name evidence="4" type="ORF">QJ036_08780</name>
</gene>
<dbReference type="Pfam" id="PF01546">
    <property type="entry name" value="Peptidase_M20"/>
    <property type="match status" value="1"/>
</dbReference>
<keyword evidence="2" id="KW-0479">Metal-binding</keyword>
<dbReference type="GO" id="GO:0050118">
    <property type="term" value="F:N-acetyldiaminopimelate deacetylase activity"/>
    <property type="evidence" value="ECO:0007669"/>
    <property type="project" value="UniProtKB-ARBA"/>
</dbReference>
<dbReference type="Proteomes" id="UP001300383">
    <property type="component" value="Unassembled WGS sequence"/>
</dbReference>
<comment type="cofactor">
    <cofactor evidence="2">
        <name>Mn(2+)</name>
        <dbReference type="ChEBI" id="CHEBI:29035"/>
    </cofactor>
    <text evidence="2">The Mn(2+) ion enhances activity.</text>
</comment>
<dbReference type="SUPFAM" id="SSF55031">
    <property type="entry name" value="Bacterial exopeptidase dimerisation domain"/>
    <property type="match status" value="1"/>
</dbReference>
<dbReference type="FunFam" id="3.30.70.360:FF:000001">
    <property type="entry name" value="N-acetyldiaminopimelate deacetylase"/>
    <property type="match status" value="1"/>
</dbReference>
<feature type="binding site" evidence="2">
    <location>
        <position position="102"/>
    </location>
    <ligand>
        <name>Mn(2+)</name>
        <dbReference type="ChEBI" id="CHEBI:29035"/>
        <label>2</label>
    </ligand>
</feature>
<accession>A0AAP4EZ33</accession>
<keyword evidence="5" id="KW-1185">Reference proteome</keyword>
<dbReference type="RefSeq" id="WP_283231008.1">
    <property type="nucleotide sequence ID" value="NZ_JASGBQ010000014.1"/>
</dbReference>
<feature type="binding site" evidence="2">
    <location>
        <position position="136"/>
    </location>
    <ligand>
        <name>Mn(2+)</name>
        <dbReference type="ChEBI" id="CHEBI:29035"/>
        <label>2</label>
    </ligand>
</feature>
<dbReference type="InterPro" id="IPR011650">
    <property type="entry name" value="Peptidase_M20_dimer"/>
</dbReference>
<dbReference type="InterPro" id="IPR017439">
    <property type="entry name" value="Amidohydrolase"/>
</dbReference>
<evidence type="ECO:0000256" key="1">
    <source>
        <dbReference type="ARBA" id="ARBA00022801"/>
    </source>
</evidence>
<name>A0AAP4EZ33_9FIRM</name>
<feature type="binding site" evidence="2">
    <location>
        <position position="100"/>
    </location>
    <ligand>
        <name>Mn(2+)</name>
        <dbReference type="ChEBI" id="CHEBI:29035"/>
        <label>2</label>
    </ligand>
</feature>
<evidence type="ECO:0000256" key="2">
    <source>
        <dbReference type="PIRSR" id="PIRSR005962-1"/>
    </source>
</evidence>